<protein>
    <recommendedName>
        <fullName evidence="3">DUF3224 domain-containing protein</fullName>
    </recommendedName>
</protein>
<dbReference type="Pfam" id="PF11528">
    <property type="entry name" value="DUF3224"/>
    <property type="match status" value="1"/>
</dbReference>
<sequence length="140" mass="15109">MSPTSIQATYTGLTWDELPLKASRALPTKTSYVTMERAFDSEHMRGWGIAAYIMTYHAANPNEATFEGEQVFEGTLLGRTGSFTVSSSGTYIDGVARARWTIIPETATGELKGIRGHGGYATGNSDPSAPIACELHVEFV</sequence>
<accession>A0ABR3QAX5</accession>
<dbReference type="SUPFAM" id="SSF159238">
    <property type="entry name" value="SO1590-like"/>
    <property type="match status" value="1"/>
</dbReference>
<evidence type="ECO:0000313" key="2">
    <source>
        <dbReference type="Proteomes" id="UP001565368"/>
    </source>
</evidence>
<gene>
    <name evidence="1" type="ORF">Q8F55_002840</name>
</gene>
<dbReference type="InterPro" id="IPR021607">
    <property type="entry name" value="DUF3224"/>
</dbReference>
<reference evidence="1 2" key="1">
    <citation type="submission" date="2023-08" db="EMBL/GenBank/DDBJ databases">
        <title>Annotated Genome Sequence of Vanrija albida AlHP1.</title>
        <authorList>
            <person name="Herzog R."/>
        </authorList>
    </citation>
    <scope>NUCLEOTIDE SEQUENCE [LARGE SCALE GENOMIC DNA]</scope>
    <source>
        <strain evidence="1 2">AlHP1</strain>
    </source>
</reference>
<comment type="caution">
    <text evidence="1">The sequence shown here is derived from an EMBL/GenBank/DDBJ whole genome shotgun (WGS) entry which is preliminary data.</text>
</comment>
<dbReference type="Proteomes" id="UP001565368">
    <property type="component" value="Unassembled WGS sequence"/>
</dbReference>
<keyword evidence="2" id="KW-1185">Reference proteome</keyword>
<proteinExistence type="predicted"/>
<evidence type="ECO:0000313" key="1">
    <source>
        <dbReference type="EMBL" id="KAL1411865.1"/>
    </source>
</evidence>
<evidence type="ECO:0008006" key="3">
    <source>
        <dbReference type="Google" id="ProtNLM"/>
    </source>
</evidence>
<organism evidence="1 2">
    <name type="scientific">Vanrija albida</name>
    <dbReference type="NCBI Taxonomy" id="181172"/>
    <lineage>
        <taxon>Eukaryota</taxon>
        <taxon>Fungi</taxon>
        <taxon>Dikarya</taxon>
        <taxon>Basidiomycota</taxon>
        <taxon>Agaricomycotina</taxon>
        <taxon>Tremellomycetes</taxon>
        <taxon>Trichosporonales</taxon>
        <taxon>Trichosporonaceae</taxon>
        <taxon>Vanrija</taxon>
    </lineage>
</organism>
<dbReference type="GeneID" id="95983883"/>
<dbReference type="InterPro" id="IPR023159">
    <property type="entry name" value="SO1590-like_sf"/>
</dbReference>
<dbReference type="RefSeq" id="XP_069211809.1">
    <property type="nucleotide sequence ID" value="XM_069351423.1"/>
</dbReference>
<name>A0ABR3QAX5_9TREE</name>
<dbReference type="EMBL" id="JBBXJM010000002">
    <property type="protein sequence ID" value="KAL1411865.1"/>
    <property type="molecule type" value="Genomic_DNA"/>
</dbReference>
<dbReference type="Gene3D" id="2.40.350.10">
    <property type="entry name" value="SO1590-like"/>
    <property type="match status" value="1"/>
</dbReference>